<name>A0A0Q0YC18_9CORY</name>
<feature type="signal peptide" evidence="2">
    <location>
        <begin position="1"/>
        <end position="27"/>
    </location>
</feature>
<evidence type="ECO:0000256" key="1">
    <source>
        <dbReference type="SAM" id="MobiDB-lite"/>
    </source>
</evidence>
<protein>
    <submittedName>
        <fullName evidence="3">Uncharacterized protein</fullName>
    </submittedName>
</protein>
<evidence type="ECO:0000256" key="2">
    <source>
        <dbReference type="SAM" id="SignalP"/>
    </source>
</evidence>
<sequence length="208" mass="21779">MPRGIHARRPRPIALIFLATASTAALAACSTESDQPLLDAAEEAAKERDTDTVILTLPTVYGEEWEDVRRTVFRCATGSGSGGAGRSKKIPCRNYSRTRTPCYASTAPRSRPKHTPPRPSSCAAAAPPPPTGWGRKACPSVTAGSFPPPTPGGGCTVSPIRSRCSNSYPSWVTLPRSTVAATLVWNSIPAKGVFSALEASSLGSTVQG</sequence>
<feature type="chain" id="PRO_5006187059" evidence="2">
    <location>
        <begin position="28"/>
        <end position="208"/>
    </location>
</feature>
<feature type="region of interest" description="Disordered" evidence="1">
    <location>
        <begin position="103"/>
        <end position="132"/>
    </location>
</feature>
<dbReference type="AlphaFoldDB" id="A0A0Q0YC18"/>
<dbReference type="EMBL" id="LKST01000003">
    <property type="protein sequence ID" value="KQB83637.1"/>
    <property type="molecule type" value="Genomic_DNA"/>
</dbReference>
<dbReference type="PROSITE" id="PS51257">
    <property type="entry name" value="PROKAR_LIPOPROTEIN"/>
    <property type="match status" value="1"/>
</dbReference>
<keyword evidence="4" id="KW-1185">Reference proteome</keyword>
<organism evidence="3 4">
    <name type="scientific">Corynebacterium oculi</name>
    <dbReference type="NCBI Taxonomy" id="1544416"/>
    <lineage>
        <taxon>Bacteria</taxon>
        <taxon>Bacillati</taxon>
        <taxon>Actinomycetota</taxon>
        <taxon>Actinomycetes</taxon>
        <taxon>Mycobacteriales</taxon>
        <taxon>Corynebacteriaceae</taxon>
        <taxon>Corynebacterium</taxon>
    </lineage>
</organism>
<gene>
    <name evidence="3" type="ORF">Cocul_01708</name>
</gene>
<accession>A0A0Q0YC18</accession>
<reference evidence="3 4" key="1">
    <citation type="submission" date="2015-10" db="EMBL/GenBank/DDBJ databases">
        <title>Corynebacteirum lowii and Corynebacterium oculi species nova, derived from human clinical disease and and emended description of Corynebacterium mastiditis.</title>
        <authorList>
            <person name="Bernard K."/>
            <person name="Pacheco A.L."/>
            <person name="Mcdougall C."/>
            <person name="Burtx T."/>
            <person name="Weibe D."/>
            <person name="Tyler S."/>
            <person name="Olson A.B."/>
            <person name="Cnockaert M."/>
            <person name="Eguchi H."/>
            <person name="Kuwahara T."/>
            <person name="Nakayama-Imaohji H."/>
            <person name="Boudewijins M."/>
            <person name="Van Hoecke F."/>
            <person name="Bernier A.-M."/>
            <person name="Vandamme P."/>
        </authorList>
    </citation>
    <scope>NUCLEOTIDE SEQUENCE [LARGE SCALE GENOMIC DNA]</scope>
    <source>
        <strain evidence="3 4">NML 130210</strain>
    </source>
</reference>
<evidence type="ECO:0000313" key="4">
    <source>
        <dbReference type="Proteomes" id="UP000050517"/>
    </source>
</evidence>
<keyword evidence="2" id="KW-0732">Signal</keyword>
<comment type="caution">
    <text evidence="3">The sequence shown here is derived from an EMBL/GenBank/DDBJ whole genome shotgun (WGS) entry which is preliminary data.</text>
</comment>
<proteinExistence type="predicted"/>
<evidence type="ECO:0000313" key="3">
    <source>
        <dbReference type="EMBL" id="KQB83637.1"/>
    </source>
</evidence>
<dbReference type="Proteomes" id="UP000050517">
    <property type="component" value="Unassembled WGS sequence"/>
</dbReference>